<proteinExistence type="inferred from homology"/>
<gene>
    <name evidence="3" type="ORF">AGERDE_LOCUS6738</name>
</gene>
<keyword evidence="4" id="KW-1185">Reference proteome</keyword>
<protein>
    <submittedName>
        <fullName evidence="3">4151_t:CDS:1</fullName>
    </submittedName>
</protein>
<name>A0A9N9B6K5_9GLOM</name>
<dbReference type="GO" id="GO:0016616">
    <property type="term" value="F:oxidoreductase activity, acting on the CH-OH group of donors, NAD or NADP as acceptor"/>
    <property type="evidence" value="ECO:0007669"/>
    <property type="project" value="TreeGrafter"/>
</dbReference>
<comment type="similarity">
    <text evidence="1">Belongs to the short-chain dehydrogenases/reductases (SDR) family.</text>
</comment>
<dbReference type="OrthoDB" id="5840532at2759"/>
<dbReference type="Gene3D" id="3.40.50.720">
    <property type="entry name" value="NAD(P)-binding Rossmann-like Domain"/>
    <property type="match status" value="2"/>
</dbReference>
<reference evidence="3" key="1">
    <citation type="submission" date="2021-06" db="EMBL/GenBank/DDBJ databases">
        <authorList>
            <person name="Kallberg Y."/>
            <person name="Tangrot J."/>
            <person name="Rosling A."/>
        </authorList>
    </citation>
    <scope>NUCLEOTIDE SEQUENCE</scope>
    <source>
        <strain evidence="3">MT106</strain>
    </source>
</reference>
<dbReference type="Pfam" id="PF00106">
    <property type="entry name" value="adh_short"/>
    <property type="match status" value="1"/>
</dbReference>
<dbReference type="SUPFAM" id="SSF51735">
    <property type="entry name" value="NAD(P)-binding Rossmann-fold domains"/>
    <property type="match status" value="1"/>
</dbReference>
<dbReference type="PANTHER" id="PTHR44229:SF4">
    <property type="entry name" value="15-HYDROXYPROSTAGLANDIN DEHYDROGENASE [NAD(+)]"/>
    <property type="match status" value="1"/>
</dbReference>
<evidence type="ECO:0000313" key="4">
    <source>
        <dbReference type="Proteomes" id="UP000789831"/>
    </source>
</evidence>
<dbReference type="Proteomes" id="UP000789831">
    <property type="component" value="Unassembled WGS sequence"/>
</dbReference>
<evidence type="ECO:0000313" key="3">
    <source>
        <dbReference type="EMBL" id="CAG8552511.1"/>
    </source>
</evidence>
<evidence type="ECO:0000256" key="2">
    <source>
        <dbReference type="ARBA" id="ARBA00023002"/>
    </source>
</evidence>
<dbReference type="AlphaFoldDB" id="A0A9N9B6K5"/>
<dbReference type="PRINTS" id="PR00081">
    <property type="entry name" value="GDHRDH"/>
</dbReference>
<accession>A0A9N9B6K5</accession>
<dbReference type="EMBL" id="CAJVPL010001098">
    <property type="protein sequence ID" value="CAG8552511.1"/>
    <property type="molecule type" value="Genomic_DNA"/>
</dbReference>
<dbReference type="GO" id="GO:0005737">
    <property type="term" value="C:cytoplasm"/>
    <property type="evidence" value="ECO:0007669"/>
    <property type="project" value="TreeGrafter"/>
</dbReference>
<dbReference type="InterPro" id="IPR036291">
    <property type="entry name" value="NAD(P)-bd_dom_sf"/>
</dbReference>
<dbReference type="PANTHER" id="PTHR44229">
    <property type="entry name" value="15-HYDROXYPROSTAGLANDIN DEHYDROGENASE [NAD(+)]"/>
    <property type="match status" value="1"/>
</dbReference>
<organism evidence="3 4">
    <name type="scientific">Ambispora gerdemannii</name>
    <dbReference type="NCBI Taxonomy" id="144530"/>
    <lineage>
        <taxon>Eukaryota</taxon>
        <taxon>Fungi</taxon>
        <taxon>Fungi incertae sedis</taxon>
        <taxon>Mucoromycota</taxon>
        <taxon>Glomeromycotina</taxon>
        <taxon>Glomeromycetes</taxon>
        <taxon>Archaeosporales</taxon>
        <taxon>Ambisporaceae</taxon>
        <taxon>Ambispora</taxon>
    </lineage>
</organism>
<keyword evidence="2" id="KW-0560">Oxidoreductase</keyword>
<comment type="caution">
    <text evidence="3">The sequence shown here is derived from an EMBL/GenBank/DDBJ whole genome shotgun (WGS) entry which is preliminary data.</text>
</comment>
<dbReference type="InterPro" id="IPR002347">
    <property type="entry name" value="SDR_fam"/>
</dbReference>
<sequence>MTLKGKVFIITGGASGFGETLARYFVVEKGRSVDINKEFGLQIEAELNARNTIGYSLFKKRGGGAVVNTASVTGLYPLIVPRMPVYTAAKAAIIAFSQVLEPLKDEENICVMLFAILCW</sequence>
<evidence type="ECO:0000256" key="1">
    <source>
        <dbReference type="ARBA" id="ARBA00006484"/>
    </source>
</evidence>